<feature type="domain" description="Carrier" evidence="6">
    <location>
        <begin position="1717"/>
        <end position="1791"/>
    </location>
</feature>
<evidence type="ECO:0000313" key="10">
    <source>
        <dbReference type="Proteomes" id="UP000191518"/>
    </source>
</evidence>
<dbReference type="InterPro" id="IPR020841">
    <property type="entry name" value="PKS_Beta-ketoAc_synthase_dom"/>
</dbReference>
<dbReference type="InterPro" id="IPR001227">
    <property type="entry name" value="Ac_transferase_dom_sf"/>
</dbReference>
<evidence type="ECO:0000259" key="7">
    <source>
        <dbReference type="PROSITE" id="PS52004"/>
    </source>
</evidence>
<feature type="region of interest" description="N-terminal hotdog fold" evidence="4">
    <location>
        <begin position="1302"/>
        <end position="1435"/>
    </location>
</feature>
<dbReference type="Gene3D" id="3.40.47.10">
    <property type="match status" value="1"/>
</dbReference>
<dbReference type="PROSITE" id="PS52019">
    <property type="entry name" value="PKS_MFAS_DH"/>
    <property type="match status" value="1"/>
</dbReference>
<evidence type="ECO:0000259" key="6">
    <source>
        <dbReference type="PROSITE" id="PS50075"/>
    </source>
</evidence>
<dbReference type="PROSITE" id="PS50075">
    <property type="entry name" value="CARRIER"/>
    <property type="match status" value="1"/>
</dbReference>
<dbReference type="Pfam" id="PF22621">
    <property type="entry name" value="CurL-like_PKS_C"/>
    <property type="match status" value="1"/>
</dbReference>
<name>A0A1V6SG08_9EURO</name>
<feature type="domain" description="PKS/mFAS DH" evidence="8">
    <location>
        <begin position="1302"/>
        <end position="1611"/>
    </location>
</feature>
<dbReference type="InterPro" id="IPR016035">
    <property type="entry name" value="Acyl_Trfase/lysoPLipase"/>
</dbReference>
<dbReference type="EMBL" id="MDYP01000001">
    <property type="protein sequence ID" value="OQE12699.1"/>
    <property type="molecule type" value="Genomic_DNA"/>
</dbReference>
<evidence type="ECO:0000256" key="2">
    <source>
        <dbReference type="ARBA" id="ARBA00022553"/>
    </source>
</evidence>
<evidence type="ECO:0000256" key="4">
    <source>
        <dbReference type="PROSITE-ProRule" id="PRU01363"/>
    </source>
</evidence>
<evidence type="ECO:0000256" key="5">
    <source>
        <dbReference type="SAM" id="MobiDB-lite"/>
    </source>
</evidence>
<dbReference type="SUPFAM" id="SSF52151">
    <property type="entry name" value="FabD/lysophospholipase-like"/>
    <property type="match status" value="1"/>
</dbReference>
<dbReference type="InterPro" id="IPR016036">
    <property type="entry name" value="Malonyl_transacylase_ACP-bd"/>
</dbReference>
<dbReference type="SUPFAM" id="SSF47336">
    <property type="entry name" value="ACP-like"/>
    <property type="match status" value="1"/>
</dbReference>
<dbReference type="Pfam" id="PF02801">
    <property type="entry name" value="Ketoacyl-synt_C"/>
    <property type="match status" value="1"/>
</dbReference>
<dbReference type="PANTHER" id="PTHR43775">
    <property type="entry name" value="FATTY ACID SYNTHASE"/>
    <property type="match status" value="1"/>
</dbReference>
<dbReference type="InterPro" id="IPR036736">
    <property type="entry name" value="ACP-like_sf"/>
</dbReference>
<dbReference type="NCBIfam" id="TIGR04532">
    <property type="entry name" value="PT_fungal_PKS"/>
    <property type="match status" value="1"/>
</dbReference>
<proteinExistence type="predicted"/>
<organism evidence="9 10">
    <name type="scientific">Penicillium vulpinum</name>
    <dbReference type="NCBI Taxonomy" id="29845"/>
    <lineage>
        <taxon>Eukaryota</taxon>
        <taxon>Fungi</taxon>
        <taxon>Dikarya</taxon>
        <taxon>Ascomycota</taxon>
        <taxon>Pezizomycotina</taxon>
        <taxon>Eurotiomycetes</taxon>
        <taxon>Eurotiomycetidae</taxon>
        <taxon>Eurotiales</taxon>
        <taxon>Aspergillaceae</taxon>
        <taxon>Penicillium</taxon>
    </lineage>
</organism>
<dbReference type="InterPro" id="IPR018201">
    <property type="entry name" value="Ketoacyl_synth_AS"/>
</dbReference>
<dbReference type="GO" id="GO:0004315">
    <property type="term" value="F:3-oxoacyl-[acyl-carrier-protein] synthase activity"/>
    <property type="evidence" value="ECO:0007669"/>
    <property type="project" value="InterPro"/>
</dbReference>
<dbReference type="Gene3D" id="3.40.366.10">
    <property type="entry name" value="Malonyl-Coenzyme A Acyl Carrier Protein, domain 2"/>
    <property type="match status" value="2"/>
</dbReference>
<feature type="region of interest" description="Disordered" evidence="5">
    <location>
        <begin position="1658"/>
        <end position="1717"/>
    </location>
</feature>
<dbReference type="Pfam" id="PF00550">
    <property type="entry name" value="PP-binding"/>
    <property type="match status" value="1"/>
</dbReference>
<reference evidence="10" key="1">
    <citation type="journal article" date="2017" name="Nat. Microbiol.">
        <title>Global analysis of biosynthetic gene clusters reveals vast potential of secondary metabolite production in Penicillium species.</title>
        <authorList>
            <person name="Nielsen J.C."/>
            <person name="Grijseels S."/>
            <person name="Prigent S."/>
            <person name="Ji B."/>
            <person name="Dainat J."/>
            <person name="Nielsen K.F."/>
            <person name="Frisvad J.C."/>
            <person name="Workman M."/>
            <person name="Nielsen J."/>
        </authorList>
    </citation>
    <scope>NUCLEOTIDE SEQUENCE [LARGE SCALE GENOMIC DNA]</scope>
    <source>
        <strain evidence="10">IBT 29486</strain>
    </source>
</reference>
<accession>A0A1V6SG08</accession>
<evidence type="ECO:0000313" key="9">
    <source>
        <dbReference type="EMBL" id="OQE12699.1"/>
    </source>
</evidence>
<dbReference type="InterPro" id="IPR014031">
    <property type="entry name" value="Ketoacyl_synth_C"/>
</dbReference>
<feature type="active site" description="Proton acceptor; for dehydratase activity" evidence="4">
    <location>
        <position position="1334"/>
    </location>
</feature>
<dbReference type="InterPro" id="IPR016039">
    <property type="entry name" value="Thiolase-like"/>
</dbReference>
<dbReference type="Pfam" id="PF00109">
    <property type="entry name" value="ketoacyl-synt"/>
    <property type="match status" value="1"/>
</dbReference>
<dbReference type="SUPFAM" id="SSF53901">
    <property type="entry name" value="Thiolase-like"/>
    <property type="match status" value="1"/>
</dbReference>
<dbReference type="OrthoDB" id="329835at2759"/>
<dbReference type="SMART" id="SM00825">
    <property type="entry name" value="PKS_KS"/>
    <property type="match status" value="1"/>
</dbReference>
<evidence type="ECO:0000256" key="1">
    <source>
        <dbReference type="ARBA" id="ARBA00022450"/>
    </source>
</evidence>
<protein>
    <submittedName>
        <fullName evidence="9">Uncharacterized protein</fullName>
    </submittedName>
</protein>
<dbReference type="SUPFAM" id="SSF55048">
    <property type="entry name" value="Probable ACP-binding domain of malonyl-CoA ACP transacylase"/>
    <property type="match status" value="1"/>
</dbReference>
<dbReference type="InterPro" id="IPR050091">
    <property type="entry name" value="PKS_NRPS_Biosynth_Enz"/>
</dbReference>
<keyword evidence="10" id="KW-1185">Reference proteome</keyword>
<dbReference type="InterPro" id="IPR030918">
    <property type="entry name" value="PT_fungal_PKS"/>
</dbReference>
<dbReference type="GO" id="GO:0006633">
    <property type="term" value="P:fatty acid biosynthetic process"/>
    <property type="evidence" value="ECO:0007669"/>
    <property type="project" value="InterPro"/>
</dbReference>
<keyword evidence="1" id="KW-0596">Phosphopantetheine</keyword>
<dbReference type="Pfam" id="PF16073">
    <property type="entry name" value="SAT"/>
    <property type="match status" value="1"/>
</dbReference>
<dbReference type="InterPro" id="IPR032088">
    <property type="entry name" value="SAT"/>
</dbReference>
<dbReference type="InterPro" id="IPR009081">
    <property type="entry name" value="PP-bd_ACP"/>
</dbReference>
<sequence>MASAKVLYFSGEIPQGDPEGDQRTLFRKLKLLSKERDHVVLASLLECVTLALKDECSRLSHLHRDLIPTFESVLDLTDHVVQLRKTPLGGAIERVLVLVFQLGSFVAYHEAHPLEYNFTSVSTSVIGRGSGLLSAAAVALSPSILMIPSIAGDICRMAFRFGLIVDQVCRSLEVSPDEINANGAWVYCVHGVGEEDARDAVNQFNEDKAYPLTNCASVFNVDNAGSSVSIGGPPRTLKALFSESEVFKKTKNVAMRKIQGMWHTDRVYGVEHVEQVVPKIESTRELHIPLISPVSGEPFQEIEAGPLLEQIMEEILTERVRWDLIIETVAKRLKQVMPKSAQLISIQTSHYNQNMLESWQIELPDAAVSDLAMVPAVLDLALGKSPPKDTRSSKIAVVGMACRFPGADTTEEFWERLMQGQDMHHEIPADRFDVATHVDPTGKRHNTSKTSYGCFVDNPGLFEAMFFGMSPREAEQTDPMQRLALVTAYEALENAGYVDGRGIIHRQRVGTFYGQASDDYREVNSGQEVGTYFIPGGCRAFGPGRINYFLNFWGPSFSVDTACSSSLAAIQAACSSLWSGDVDMAITGGMNILTNSDVYAGLSQGHFLSPTGGCKTWDEGADGYCRSDGVGSVVLKRLEDAEADNDNILAVVLSAATSHSAEAVSITHPDDAAQALLYNQIVRRAGIDPLDVGYVEMHGTGTQAGDPTEMKSVTSVFAPPRFHAHRPKPLHVGSVKANMGHGEAAAGIMAFVKTMLVFQNGIIPPHIGVKTALNPALPDLSKIGVVIPFKAAEWGPTSTQKRLAMVNNFGAAGGNTAMIIEEATPRPRLCDDTREAHAITISAKTAQSLSLNIKRLVEYLEVSQDVSLADIAYTLSARRRHYQYRKSVVVRSLAEAAQQLRPHIESAITQSPTLVKQPPVAFAFGGQGSFYVGIAGEIYQDSPFFRAQLDQFDSLARRQNFPSFLPAINRTSTREDLLPCSIHLAIVCVEVALARLCMTFGIKPCAVIGHSLGEYAALAVAGVLSDSDTVFLVGTRAAILESNCSSYTHGMVSVRASVADIAREADGSPFEIACINGPNETVIGGTAEHLEGFSARLSKAGYRTTRVDVPHAYHTAQMDDVINDLNRQTQEIVYNTPSIPIISPRDSTVIEAGAKIDSSYLTASLRNTVDFAGALSAAWEAGVVSKSTVWVEFGPHPVCSGFISRTLAETRLACSPLRRDSANWTSLVKMLSSLYEVGLHIDWNEYNRPFEHALRLASLPNYAWNNKNYWIQYRGDWNLTKGQILPEPALPVASGFRKASIQRLYSENYGELTAQVLGECNMTDPSLNDVIEGHAMNGYGVASSFLHADMAFTLAQRIQEEAFSSAFSGMGINVANFEYHDPVVKDPNSLAPHPILVNGEANLEKGEVHIKWFNPANEKWYCHATAYYEDASTWLSNWARTTRLVTSRIDALNAMSIKGTASKLTTELAYTLFGKLVGYSSMYRTMQSVILNEDEAVAEVVFPTDTQGDWAVPPHFIDGLVSLSGFILNGGTHFDNINNFFITPSWKSMRFAKPLAPGGRYLAYVRMVPEAIDDNSKLPSYVGDVYILQNGEIVGVVEAILFRQWPRLMLNRFFRPAGATNPAPVTNKKRAAAASPQRSASSLQEKAMATAVAAKLNGNRAASPITPPRSGSINKSGGGSPKTLPELDYNILTPESSPTPNKGRERSDSDSGYEEADGMDDVASRAIDILAEELAVDMGLLTDECEIADIGVDSLMSLVISQKLREDLGIEIRDAFYLEITTIGDLKKLVS</sequence>
<dbReference type="GO" id="GO:0004312">
    <property type="term" value="F:fatty acid synthase activity"/>
    <property type="evidence" value="ECO:0007669"/>
    <property type="project" value="TreeGrafter"/>
</dbReference>
<dbReference type="CDD" id="cd00833">
    <property type="entry name" value="PKS"/>
    <property type="match status" value="1"/>
</dbReference>
<dbReference type="Pfam" id="PF00698">
    <property type="entry name" value="Acyl_transf_1"/>
    <property type="match status" value="1"/>
</dbReference>
<gene>
    <name evidence="9" type="ORF">PENVUL_c001G07467</name>
</gene>
<dbReference type="GO" id="GO:0044550">
    <property type="term" value="P:secondary metabolite biosynthetic process"/>
    <property type="evidence" value="ECO:0007669"/>
    <property type="project" value="TreeGrafter"/>
</dbReference>
<dbReference type="InterPro" id="IPR014043">
    <property type="entry name" value="Acyl_transferase_dom"/>
</dbReference>
<keyword evidence="2" id="KW-0597">Phosphoprotein</keyword>
<dbReference type="PANTHER" id="PTHR43775:SF37">
    <property type="entry name" value="SI:DKEY-61P9.11"/>
    <property type="match status" value="1"/>
</dbReference>
<dbReference type="Gene3D" id="3.30.70.3290">
    <property type="match status" value="1"/>
</dbReference>
<dbReference type="Gene3D" id="1.10.1200.10">
    <property type="entry name" value="ACP-like"/>
    <property type="match status" value="1"/>
</dbReference>
<dbReference type="InterPro" id="IPR042104">
    <property type="entry name" value="PKS_dehydratase_sf"/>
</dbReference>
<feature type="active site" description="Proton donor; for dehydratase activity" evidence="4">
    <location>
        <position position="1518"/>
    </location>
</feature>
<dbReference type="InterPro" id="IPR049900">
    <property type="entry name" value="PKS_mFAS_DH"/>
</dbReference>
<dbReference type="STRING" id="29845.A0A1V6SG08"/>
<evidence type="ECO:0000256" key="3">
    <source>
        <dbReference type="ARBA" id="ARBA00022679"/>
    </source>
</evidence>
<feature type="region of interest" description="C-terminal hotdog fold" evidence="4">
    <location>
        <begin position="1460"/>
        <end position="1611"/>
    </location>
</feature>
<dbReference type="Proteomes" id="UP000191518">
    <property type="component" value="Unassembled WGS sequence"/>
</dbReference>
<dbReference type="PROSITE" id="PS52004">
    <property type="entry name" value="KS3_2"/>
    <property type="match status" value="1"/>
</dbReference>
<keyword evidence="3" id="KW-0808">Transferase</keyword>
<dbReference type="PROSITE" id="PS00606">
    <property type="entry name" value="KS3_1"/>
    <property type="match status" value="1"/>
</dbReference>
<dbReference type="Gene3D" id="3.10.129.110">
    <property type="entry name" value="Polyketide synthase dehydratase"/>
    <property type="match status" value="1"/>
</dbReference>
<evidence type="ECO:0000259" key="8">
    <source>
        <dbReference type="PROSITE" id="PS52019"/>
    </source>
</evidence>
<dbReference type="InterPro" id="IPR014030">
    <property type="entry name" value="Ketoacyl_synth_N"/>
</dbReference>
<dbReference type="SMART" id="SM00827">
    <property type="entry name" value="PKS_AT"/>
    <property type="match status" value="1"/>
</dbReference>
<comment type="caution">
    <text evidence="9">The sequence shown here is derived from an EMBL/GenBank/DDBJ whole genome shotgun (WGS) entry which is preliminary data.</text>
</comment>
<feature type="domain" description="Ketosynthase family 3 (KS3)" evidence="7">
    <location>
        <begin position="392"/>
        <end position="822"/>
    </location>
</feature>